<comment type="caution">
    <text evidence="1">The sequence shown here is derived from an EMBL/GenBank/DDBJ whole genome shotgun (WGS) entry which is preliminary data.</text>
</comment>
<reference evidence="1" key="1">
    <citation type="submission" date="2022-07" db="EMBL/GenBank/DDBJ databases">
        <title>Genome Sequence of Leucocoprinus birnbaumii.</title>
        <authorList>
            <person name="Buettner E."/>
        </authorList>
    </citation>
    <scope>NUCLEOTIDE SEQUENCE</scope>
    <source>
        <strain evidence="1">VT141</strain>
    </source>
</reference>
<keyword evidence="2" id="KW-1185">Reference proteome</keyword>
<protein>
    <submittedName>
        <fullName evidence="1">Uncharacterized protein</fullName>
    </submittedName>
</protein>
<evidence type="ECO:0000313" key="2">
    <source>
        <dbReference type="Proteomes" id="UP001213000"/>
    </source>
</evidence>
<evidence type="ECO:0000313" key="1">
    <source>
        <dbReference type="EMBL" id="KAJ3562598.1"/>
    </source>
</evidence>
<dbReference type="AlphaFoldDB" id="A0AAD5VKQ9"/>
<dbReference type="Proteomes" id="UP001213000">
    <property type="component" value="Unassembled WGS sequence"/>
</dbReference>
<accession>A0AAD5VKQ9</accession>
<gene>
    <name evidence="1" type="ORF">NP233_g9471</name>
</gene>
<name>A0AAD5VKQ9_9AGAR</name>
<dbReference type="EMBL" id="JANIEX010000850">
    <property type="protein sequence ID" value="KAJ3562598.1"/>
    <property type="molecule type" value="Genomic_DNA"/>
</dbReference>
<sequence length="298" mass="34144">MYNLTSITWTLQDSKDNQVEWMNDLAQNIGAHPTLTDFALDVWGAQPLPLLSLQPLSRLHDFSFEWHPKAPIHPEFESEVAALITRCYDLKRLKLQLPYIESPHATLAGFFQGSSSLERPLRWQRLLLVIQGILVHAEDFISNKHHFRFLEDLTLDLTIGVDRGRPYYTDEIGEVFSALRVEEVYLKRLSLTDLHPPRYRGIYLLMLWHCGTLHQVPRAHISENAESFSALEDLKIEVHTSDEDLRRGDAGHLVGVELNSKQRVAKADDNIRCTVHLAGNRAEISSTASYPVREDPYD</sequence>
<proteinExistence type="predicted"/>
<organism evidence="1 2">
    <name type="scientific">Leucocoprinus birnbaumii</name>
    <dbReference type="NCBI Taxonomy" id="56174"/>
    <lineage>
        <taxon>Eukaryota</taxon>
        <taxon>Fungi</taxon>
        <taxon>Dikarya</taxon>
        <taxon>Basidiomycota</taxon>
        <taxon>Agaricomycotina</taxon>
        <taxon>Agaricomycetes</taxon>
        <taxon>Agaricomycetidae</taxon>
        <taxon>Agaricales</taxon>
        <taxon>Agaricineae</taxon>
        <taxon>Agaricaceae</taxon>
        <taxon>Leucocoprinus</taxon>
    </lineage>
</organism>